<evidence type="ECO:0000256" key="4">
    <source>
        <dbReference type="PROSITE-ProRule" id="PRU00134"/>
    </source>
</evidence>
<comment type="caution">
    <text evidence="6">The sequence shown here is derived from an EMBL/GenBank/DDBJ whole genome shotgun (WGS) entry which is preliminary data.</text>
</comment>
<accession>A0AAW0GQK8</accession>
<dbReference type="InterPro" id="IPR002893">
    <property type="entry name" value="Znf_MYND"/>
</dbReference>
<dbReference type="Proteomes" id="UP001385951">
    <property type="component" value="Unassembled WGS sequence"/>
</dbReference>
<keyword evidence="2 4" id="KW-0863">Zinc-finger</keyword>
<feature type="domain" description="MYND-type" evidence="5">
    <location>
        <begin position="431"/>
        <end position="486"/>
    </location>
</feature>
<evidence type="ECO:0000256" key="2">
    <source>
        <dbReference type="ARBA" id="ARBA00022771"/>
    </source>
</evidence>
<keyword evidence="7" id="KW-1185">Reference proteome</keyword>
<protein>
    <recommendedName>
        <fullName evidence="5">MYND-type domain-containing protein</fullName>
    </recommendedName>
</protein>
<evidence type="ECO:0000259" key="5">
    <source>
        <dbReference type="PROSITE" id="PS50865"/>
    </source>
</evidence>
<dbReference type="EMBL" id="JASBNA010000005">
    <property type="protein sequence ID" value="KAK7691831.1"/>
    <property type="molecule type" value="Genomic_DNA"/>
</dbReference>
<evidence type="ECO:0000313" key="7">
    <source>
        <dbReference type="Proteomes" id="UP001385951"/>
    </source>
</evidence>
<organism evidence="6 7">
    <name type="scientific">Cerrena zonata</name>
    <dbReference type="NCBI Taxonomy" id="2478898"/>
    <lineage>
        <taxon>Eukaryota</taxon>
        <taxon>Fungi</taxon>
        <taxon>Dikarya</taxon>
        <taxon>Basidiomycota</taxon>
        <taxon>Agaricomycotina</taxon>
        <taxon>Agaricomycetes</taxon>
        <taxon>Polyporales</taxon>
        <taxon>Cerrenaceae</taxon>
        <taxon>Cerrena</taxon>
    </lineage>
</organism>
<evidence type="ECO:0000256" key="3">
    <source>
        <dbReference type="ARBA" id="ARBA00022833"/>
    </source>
</evidence>
<keyword evidence="1" id="KW-0479">Metal-binding</keyword>
<sequence>MTDRLESLARIIQRAPTSKDADSAFVTINQIIRGLGVPCERTTAERTVDLFLRQWSLEKLVQAENAARVGLDQLLLIKSWICIGVGLSSKHDNSSGHTSCAVCDVLFVHANILQRWLPLIVKSLHEGDVSADIQRNYINLTLTFLHDIIQKKHPLQTLFVNNPRLLNTLLCIWKDIIRNKMSFPQDLYEPIFRTCSDLIFVYLNAFASKPREVWDECTPKPVESVALTAIEFLDEILSDFDKYGYLVYHGVTIISHLLNRKDLNGRHTSTFQRLVGKILEVLWKIVGRPPSSPSTDREKYIQGLHFSAISTCITCFCQMVDCYFDGVTWVLQLIRECVLQALLRCDAWLCDAECEEPPHLPKFLTQLLPLYLTYRSVLEASQKELIRITQAGLDEHISNPGLNRSWTQFKAAVEVQCTILDQISEEPVYLCEKCANPRCYSVWNKNVRTAEFTLRRCGGCRVAGYCSSECQKMHWKCSKFPHSEGCNYEKSLFRENSLSDVSSRDIKHLKRLAQYHVWALAKMPEHSFKFASSLFQTVNVELDFTKVPYQLSVKTLPEGQDIMINILVGRGDCSRTWTYIAFAEQVMPFIGL</sequence>
<dbReference type="GO" id="GO:0008270">
    <property type="term" value="F:zinc ion binding"/>
    <property type="evidence" value="ECO:0007669"/>
    <property type="project" value="UniProtKB-KW"/>
</dbReference>
<gene>
    <name evidence="6" type="ORF">QCA50_005235</name>
</gene>
<reference evidence="6 7" key="1">
    <citation type="submission" date="2022-09" db="EMBL/GenBank/DDBJ databases">
        <authorList>
            <person name="Palmer J.M."/>
        </authorList>
    </citation>
    <scope>NUCLEOTIDE SEQUENCE [LARGE SCALE GENOMIC DNA]</scope>
    <source>
        <strain evidence="6 7">DSM 7382</strain>
    </source>
</reference>
<evidence type="ECO:0000256" key="1">
    <source>
        <dbReference type="ARBA" id="ARBA00022723"/>
    </source>
</evidence>
<keyword evidence="3" id="KW-0862">Zinc</keyword>
<proteinExistence type="predicted"/>
<dbReference type="PROSITE" id="PS50865">
    <property type="entry name" value="ZF_MYND_2"/>
    <property type="match status" value="1"/>
</dbReference>
<dbReference type="AlphaFoldDB" id="A0AAW0GQK8"/>
<dbReference type="SUPFAM" id="SSF48371">
    <property type="entry name" value="ARM repeat"/>
    <property type="match status" value="1"/>
</dbReference>
<name>A0AAW0GQK8_9APHY</name>
<evidence type="ECO:0000313" key="6">
    <source>
        <dbReference type="EMBL" id="KAK7691831.1"/>
    </source>
</evidence>
<dbReference type="Gene3D" id="6.10.140.2220">
    <property type="match status" value="1"/>
</dbReference>
<dbReference type="SUPFAM" id="SSF144232">
    <property type="entry name" value="HIT/MYND zinc finger-like"/>
    <property type="match status" value="1"/>
</dbReference>
<dbReference type="InterPro" id="IPR016024">
    <property type="entry name" value="ARM-type_fold"/>
</dbReference>